<dbReference type="PROSITE" id="PS51012">
    <property type="entry name" value="ABC_TM2"/>
    <property type="match status" value="1"/>
</dbReference>
<evidence type="ECO:0000256" key="4">
    <source>
        <dbReference type="ARBA" id="ARBA00023136"/>
    </source>
</evidence>
<dbReference type="InterPro" id="IPR013525">
    <property type="entry name" value="ABC2_TM"/>
</dbReference>
<comment type="caution">
    <text evidence="8">The sequence shown here is derived from an EMBL/GenBank/DDBJ whole genome shotgun (WGS) entry which is preliminary data.</text>
</comment>
<dbReference type="InterPro" id="IPR047817">
    <property type="entry name" value="ABC2_TM_bact-type"/>
</dbReference>
<evidence type="ECO:0000313" key="8">
    <source>
        <dbReference type="EMBL" id="TNM34147.1"/>
    </source>
</evidence>
<accession>A0A5C4VDY7</accession>
<gene>
    <name evidence="8" type="ORF">FH715_00100</name>
</gene>
<feature type="domain" description="ABC transmembrane type-2" evidence="7">
    <location>
        <begin position="24"/>
        <end position="249"/>
    </location>
</feature>
<dbReference type="InterPro" id="IPR000412">
    <property type="entry name" value="ABC_2_transport"/>
</dbReference>
<evidence type="ECO:0000256" key="5">
    <source>
        <dbReference type="ARBA" id="ARBA00023251"/>
    </source>
</evidence>
<feature type="transmembrane region" description="Helical" evidence="6">
    <location>
        <begin position="135"/>
        <end position="158"/>
    </location>
</feature>
<dbReference type="InterPro" id="IPR051784">
    <property type="entry name" value="Nod_factor_ABC_transporter"/>
</dbReference>
<reference evidence="8 9" key="1">
    <citation type="submission" date="2019-06" db="EMBL/GenBank/DDBJ databases">
        <title>Draft genome of Streptomyces sedi sp. JCM16909.</title>
        <authorList>
            <person name="Klykleung N."/>
            <person name="Tanasupawat S."/>
            <person name="Kudo T."/>
            <person name="Yuki M."/>
            <person name="Ohkuma M."/>
        </authorList>
    </citation>
    <scope>NUCLEOTIDE SEQUENCE [LARGE SCALE GENOMIC DNA]</scope>
    <source>
        <strain evidence="8 9">JCM 16909</strain>
    </source>
</reference>
<evidence type="ECO:0000256" key="1">
    <source>
        <dbReference type="ARBA" id="ARBA00004141"/>
    </source>
</evidence>
<evidence type="ECO:0000256" key="3">
    <source>
        <dbReference type="ARBA" id="ARBA00022989"/>
    </source>
</evidence>
<dbReference type="GO" id="GO:0043190">
    <property type="term" value="C:ATP-binding cassette (ABC) transporter complex"/>
    <property type="evidence" value="ECO:0007669"/>
    <property type="project" value="InterPro"/>
</dbReference>
<sequence length="251" mass="26933">MTAVFADSLLVFERYARQTLRSRINLIFGLIQPMLFLGFFGPLLRDVPLGREGDSWQILVPGLLVQLALFSSAFAGFGILIEKQHGIMERMRVTPVSRTALLLGRTLRDVALLVVQSLILVLAGVAFGLRAPVLGVLIGFVLVAVLAASLASLSYAFAMRVNSPQEFAPVINSINLPAMLLSGILLPMALAPTWLDVISHFIPFRYLVDGVRAAFVGDYGDSALATGALAALLLSAASLTLGIRLFRRAGA</sequence>
<dbReference type="Pfam" id="PF01061">
    <property type="entry name" value="ABC2_membrane"/>
    <property type="match status" value="1"/>
</dbReference>
<proteinExistence type="inferred from homology"/>
<evidence type="ECO:0000259" key="7">
    <source>
        <dbReference type="PROSITE" id="PS51012"/>
    </source>
</evidence>
<keyword evidence="4 6" id="KW-0472">Membrane</keyword>
<comment type="subcellular location">
    <subcellularLocation>
        <location evidence="6">Cell membrane</location>
        <topology evidence="6">Multi-pass membrane protein</topology>
    </subcellularLocation>
    <subcellularLocation>
        <location evidence="1">Membrane</location>
        <topology evidence="1">Multi-pass membrane protein</topology>
    </subcellularLocation>
</comment>
<keyword evidence="9" id="KW-1185">Reference proteome</keyword>
<feature type="transmembrane region" description="Helical" evidence="6">
    <location>
        <begin position="56"/>
        <end position="81"/>
    </location>
</feature>
<feature type="transmembrane region" description="Helical" evidence="6">
    <location>
        <begin position="110"/>
        <end position="129"/>
    </location>
</feature>
<feature type="transmembrane region" description="Helical" evidence="6">
    <location>
        <begin position="179"/>
        <end position="202"/>
    </location>
</feature>
<comment type="similarity">
    <text evidence="6">Belongs to the ABC-2 integral membrane protein family.</text>
</comment>
<keyword evidence="6" id="KW-0813">Transport</keyword>
<keyword evidence="5" id="KW-0046">Antibiotic resistance</keyword>
<keyword evidence="3 6" id="KW-1133">Transmembrane helix</keyword>
<dbReference type="Proteomes" id="UP000311713">
    <property type="component" value="Unassembled WGS sequence"/>
</dbReference>
<dbReference type="EMBL" id="VDGT01000001">
    <property type="protein sequence ID" value="TNM34147.1"/>
    <property type="molecule type" value="Genomic_DNA"/>
</dbReference>
<dbReference type="PANTHER" id="PTHR43229">
    <property type="entry name" value="NODULATION PROTEIN J"/>
    <property type="match status" value="1"/>
</dbReference>
<dbReference type="RefSeq" id="WP_139639912.1">
    <property type="nucleotide sequence ID" value="NZ_BAAAZS010000014.1"/>
</dbReference>
<evidence type="ECO:0000256" key="2">
    <source>
        <dbReference type="ARBA" id="ARBA00022692"/>
    </source>
</evidence>
<keyword evidence="2 6" id="KW-0812">Transmembrane</keyword>
<dbReference type="GO" id="GO:0140359">
    <property type="term" value="F:ABC-type transporter activity"/>
    <property type="evidence" value="ECO:0007669"/>
    <property type="project" value="InterPro"/>
</dbReference>
<feature type="transmembrane region" description="Helical" evidence="6">
    <location>
        <begin position="24"/>
        <end position="44"/>
    </location>
</feature>
<feature type="transmembrane region" description="Helical" evidence="6">
    <location>
        <begin position="222"/>
        <end position="246"/>
    </location>
</feature>
<keyword evidence="6" id="KW-1003">Cell membrane</keyword>
<protein>
    <recommendedName>
        <fullName evidence="6">Transport permease protein</fullName>
    </recommendedName>
</protein>
<dbReference type="OrthoDB" id="9255971at2"/>
<dbReference type="PIRSF" id="PIRSF006648">
    <property type="entry name" value="DrrB"/>
    <property type="match status" value="1"/>
</dbReference>
<name>A0A5C4VDY7_9ACTN</name>
<organism evidence="8 9">
    <name type="scientific">Streptomyces sedi</name>
    <dbReference type="NCBI Taxonomy" id="555059"/>
    <lineage>
        <taxon>Bacteria</taxon>
        <taxon>Bacillati</taxon>
        <taxon>Actinomycetota</taxon>
        <taxon>Actinomycetes</taxon>
        <taxon>Kitasatosporales</taxon>
        <taxon>Streptomycetaceae</taxon>
        <taxon>Streptomyces</taxon>
    </lineage>
</organism>
<dbReference type="AlphaFoldDB" id="A0A5C4VDY7"/>
<evidence type="ECO:0000313" key="9">
    <source>
        <dbReference type="Proteomes" id="UP000311713"/>
    </source>
</evidence>
<evidence type="ECO:0000256" key="6">
    <source>
        <dbReference type="RuleBase" id="RU361157"/>
    </source>
</evidence>
<dbReference type="PANTHER" id="PTHR43229:SF2">
    <property type="entry name" value="NODULATION PROTEIN J"/>
    <property type="match status" value="1"/>
</dbReference>
<dbReference type="GO" id="GO:0046677">
    <property type="term" value="P:response to antibiotic"/>
    <property type="evidence" value="ECO:0007669"/>
    <property type="project" value="UniProtKB-KW"/>
</dbReference>